<reference evidence="6" key="1">
    <citation type="submission" date="2025-08" db="UniProtKB">
        <authorList>
            <consortium name="RefSeq"/>
        </authorList>
    </citation>
    <scope>IDENTIFICATION</scope>
    <source>
        <tissue evidence="6">Testes</tissue>
    </source>
</reference>
<dbReference type="PROSITE" id="PS00678">
    <property type="entry name" value="WD_REPEATS_1"/>
    <property type="match status" value="2"/>
</dbReference>
<feature type="repeat" description="WD" evidence="3">
    <location>
        <begin position="149"/>
        <end position="164"/>
    </location>
</feature>
<dbReference type="SUPFAM" id="SSF50978">
    <property type="entry name" value="WD40 repeat-like"/>
    <property type="match status" value="2"/>
</dbReference>
<sequence length="1513" mass="171928">MAASVNRKQVAFHFYRPGILDIDTGEFFYLSEEESGDAKMVQFIDGDKKVMFTDNSMSHVYVYDTMERRLVRRLSSFSGGKLVEELFVVGDMDALLTRCDRYECGSLWKTKKSGHDVMKESCIFTTHLAHPECVNAMVLVDNTSCLLAITGSADKNIRIWNITSYAGSREEFTNEMTFEYNRELLETFSDRKPYLRRIVHRIEALNDEKKVALVDNMGKHITLYDMSSGKEISTQEWNCPNKHRLDGMASTVSGKRLFGIGGLFLQEYNSDNLQPLTKTPKKLDPNCIGLIAENGNMSLLLGGSNYVDTIYIYDINKEWYMETYRPPSRPQHIFILSGHRMLLPCTNDLAMVDLTTGDSIYSHHYRQRFGDSSLICGELSKDEALLVTGWNDGFIKLIRVDSGEIVHNFEAHHKVKKARYSDGGDIFRDILLSNNNKFIVAALSDEVQVRSVMALEQCHFLTGHNAPVSNVKITGDDQYVLTSAGMNVIVWSSVSGGRLMTVTEYWPIDVLHILPKSNRVIVTTVDGRVMFYNVNNQHAGALQAHDTQTLDQLQLRSQQTLIGESVLKKYTANKGLPPLPAIQTASKLSTKDLPYHRVTAVDKNNCQIVSELKPSHSKCTITQKHRQQTRQIRKTRSPRSLRLHTDYQSLGNPLVMYGEETNQSNSLLGRQLLVHTDEVISLAATSDGQLFISGSKDKTAILWNIETCSKIHTFVCTYPVARIGITPDDLKVITYGYNGTNESIEHITVWHIESGEHLFDLQGHTGLGHCDMQFTADSNFAISEMYNKYRERSSNRYKYCFIVWSLEDGKQLYEEVEAHKGRINDIVLAQFAEGHQIVVTCGAEQDPGIKLWDLLTGQLLKVILDRTKLQRRPCRKMSVSSDGQCVAFHFYRPGILNVNTGVFSYLSEENYGDAQMIKFINDDSEVMFFSTHNYLTVYNIKEARVVLNMVFGGGHGGMISQIFFSDDFKTIVTQHHRSECGVVWMAQKKPHSTKCELKFLANLRHQQIVNDIRYITTGLFSYAVTASSDRSIRIWNIEDLTVSETELTDKIKPEYHRISGELFRDRKPHIQRMTHRVEILDDESHMAVIGNWGTNITLFDIEHGTKIVTQEWDGLNKRELDSLTMTSDSTRLFGIGGFALREYNPNNLEQCAHKPKKLDIPCIGMMIPNDCSRAALLVGSTYVEKIQIFDINKGWYIKEYKTQSRPGNIILLSGQRILMVCLRNLVMLDVNSGNEIYNISFPSNYKAGQMLCGAITKEEHTLVTGWDNGYVKIFEIESGKPIHEFSAHNLPSDTRYRHTFNIFTVITISTNGKFFMTASSDKTAKLWDMKSYQEKYTFVGHTGTVVQACITGDDRYVLTVADVDLKIWSVSSGQQLINILHYPPVDCLYILPFTNKVVITTADDKVLFFNIDKQMEQEIETGSAQFQSSEKEESGVTSDQLLIDKQARQEQRMLAVNQYASRLPSFPTSIKRRSTLEKNALSNIFEYSVKNSAKEHESASRHEDPKNQKKDEH</sequence>
<dbReference type="InterPro" id="IPR036322">
    <property type="entry name" value="WD40_repeat_dom_sf"/>
</dbReference>
<evidence type="ECO:0000256" key="4">
    <source>
        <dbReference type="SAM" id="MobiDB-lite"/>
    </source>
</evidence>
<feature type="repeat" description="WD" evidence="3">
    <location>
        <begin position="672"/>
        <end position="713"/>
    </location>
</feature>
<evidence type="ECO:0000256" key="2">
    <source>
        <dbReference type="ARBA" id="ARBA00022737"/>
    </source>
</evidence>
<keyword evidence="1 3" id="KW-0853">WD repeat</keyword>
<evidence type="ECO:0000256" key="1">
    <source>
        <dbReference type="ARBA" id="ARBA00022574"/>
    </source>
</evidence>
<feature type="repeat" description="WD" evidence="3">
    <location>
        <begin position="1002"/>
        <end position="1045"/>
    </location>
</feature>
<dbReference type="Pfam" id="PF00400">
    <property type="entry name" value="WD40"/>
    <property type="match status" value="5"/>
</dbReference>
<dbReference type="InterPro" id="IPR001680">
    <property type="entry name" value="WD40_rpt"/>
</dbReference>
<dbReference type="SUPFAM" id="SSF50998">
    <property type="entry name" value="Quinoprotein alcohol dehydrogenase-like"/>
    <property type="match status" value="2"/>
</dbReference>
<feature type="repeat" description="WD" evidence="3">
    <location>
        <begin position="1306"/>
        <end position="1337"/>
    </location>
</feature>
<proteinExistence type="predicted"/>
<dbReference type="PANTHER" id="PTHR22847">
    <property type="entry name" value="WD40 REPEAT PROTEIN"/>
    <property type="match status" value="1"/>
</dbReference>
<dbReference type="SMART" id="SM00320">
    <property type="entry name" value="WD40"/>
    <property type="match status" value="11"/>
</dbReference>
<name>A0ABM0MZA3_SACKO</name>
<keyword evidence="2" id="KW-0677">Repeat</keyword>
<dbReference type="InterPro" id="IPR011047">
    <property type="entry name" value="Quinoprotein_ADH-like_sf"/>
</dbReference>
<organism evidence="5 6">
    <name type="scientific">Saccoglossus kowalevskii</name>
    <name type="common">Acorn worm</name>
    <dbReference type="NCBI Taxonomy" id="10224"/>
    <lineage>
        <taxon>Eukaryota</taxon>
        <taxon>Metazoa</taxon>
        <taxon>Hemichordata</taxon>
        <taxon>Enteropneusta</taxon>
        <taxon>Harrimaniidae</taxon>
        <taxon>Saccoglossus</taxon>
    </lineage>
</organism>
<protein>
    <submittedName>
        <fullName evidence="6">Uncharacterized protein LOC102800502</fullName>
    </submittedName>
</protein>
<dbReference type="GeneID" id="102800502"/>
<evidence type="ECO:0000313" key="5">
    <source>
        <dbReference type="Proteomes" id="UP000694865"/>
    </source>
</evidence>
<evidence type="ECO:0000256" key="3">
    <source>
        <dbReference type="PROSITE-ProRule" id="PRU00221"/>
    </source>
</evidence>
<dbReference type="InterPro" id="IPR015943">
    <property type="entry name" value="WD40/YVTN_repeat-like_dom_sf"/>
</dbReference>
<dbReference type="PANTHER" id="PTHR22847:SF637">
    <property type="entry name" value="WD REPEAT DOMAIN 5B"/>
    <property type="match status" value="1"/>
</dbReference>
<feature type="region of interest" description="Disordered" evidence="4">
    <location>
        <begin position="1420"/>
        <end position="1439"/>
    </location>
</feature>
<accession>A0ABM0MZA3</accession>
<dbReference type="Gene3D" id="2.130.10.10">
    <property type="entry name" value="YVTN repeat-like/Quinoprotein amine dehydrogenase"/>
    <property type="match status" value="6"/>
</dbReference>
<dbReference type="PROSITE" id="PS50294">
    <property type="entry name" value="WD_REPEATS_REGION"/>
    <property type="match status" value="1"/>
</dbReference>
<keyword evidence="5" id="KW-1185">Reference proteome</keyword>
<dbReference type="Proteomes" id="UP000694865">
    <property type="component" value="Unplaced"/>
</dbReference>
<dbReference type="PROSITE" id="PS50082">
    <property type="entry name" value="WD_REPEATS_2"/>
    <property type="match status" value="4"/>
</dbReference>
<evidence type="ECO:0000313" key="6">
    <source>
        <dbReference type="RefSeq" id="XP_006825344.1"/>
    </source>
</evidence>
<dbReference type="RefSeq" id="XP_006825344.1">
    <property type="nucleotide sequence ID" value="XM_006825281.1"/>
</dbReference>
<dbReference type="InterPro" id="IPR019775">
    <property type="entry name" value="WD40_repeat_CS"/>
</dbReference>
<gene>
    <name evidence="6" type="primary">LOC102800502</name>
</gene>
<feature type="region of interest" description="Disordered" evidence="4">
    <location>
        <begin position="1492"/>
        <end position="1513"/>
    </location>
</feature>